<dbReference type="AlphaFoldDB" id="A0A4Q7LGD5"/>
<comment type="similarity">
    <text evidence="1">Belongs to the short-chain fatty acyl-CoA assimilation regulator (ScfR) family.</text>
</comment>
<dbReference type="PROSITE" id="PS50943">
    <property type="entry name" value="HTH_CROC1"/>
    <property type="match status" value="1"/>
</dbReference>
<protein>
    <submittedName>
        <fullName evidence="3">Zn-dependent peptidase ImmA (M78 family)</fullName>
    </submittedName>
</protein>
<feature type="domain" description="HTH cro/C1-type" evidence="2">
    <location>
        <begin position="19"/>
        <end position="70"/>
    </location>
</feature>
<dbReference type="GO" id="GO:0003677">
    <property type="term" value="F:DNA binding"/>
    <property type="evidence" value="ECO:0007669"/>
    <property type="project" value="InterPro"/>
</dbReference>
<dbReference type="Pfam" id="PF13560">
    <property type="entry name" value="HTH_31"/>
    <property type="match status" value="1"/>
</dbReference>
<dbReference type="CDD" id="cd00093">
    <property type="entry name" value="HTH_XRE"/>
    <property type="match status" value="1"/>
</dbReference>
<keyword evidence="4" id="KW-1185">Reference proteome</keyword>
<evidence type="ECO:0000313" key="4">
    <source>
        <dbReference type="Proteomes" id="UP000293433"/>
    </source>
</evidence>
<sequence length="385" mass="42076">MLEAMANAARINPQQLAWMRERAGLTVDAAARASGVPMQRFEAWESGDAAPTLLQAVKLAAALHAPLGYLFLSQAPDEALPIPDLRTVDSHAAPRLSLNLQDTIRTALQRQAWYADHLRETGDDTPLPFVGRMRTQTRAELIAADMHATLTPRTQQPDGRPADPMQALIEAAERCGVLVMRSGCVGSDTHRTLDVAEFRGFAIVDPLAPLVFVNLADAPTARLFTLVHELAHIWIGSSGVSDLQPGNHRAVERLCNAVAGEFLAPGEGFIKRWNAAGDVDVTTRAARIAKALHVSAQVVMRRALDLSLISQDVWREHYLAELQRFRDQVGGAGNYYRNVSAKNSKRFARAVLAEALSGRLLLRDAGQLLGMQPSKLQRLAKELDT</sequence>
<dbReference type="SUPFAM" id="SSF47413">
    <property type="entry name" value="lambda repressor-like DNA-binding domains"/>
    <property type="match status" value="1"/>
</dbReference>
<dbReference type="PANTHER" id="PTHR43236">
    <property type="entry name" value="ANTITOXIN HIGA1"/>
    <property type="match status" value="1"/>
</dbReference>
<dbReference type="InterPro" id="IPR001387">
    <property type="entry name" value="Cro/C1-type_HTH"/>
</dbReference>
<dbReference type="SMART" id="SM00530">
    <property type="entry name" value="HTH_XRE"/>
    <property type="match status" value="1"/>
</dbReference>
<dbReference type="InterPro" id="IPR052345">
    <property type="entry name" value="Rad_response_metalloprotease"/>
</dbReference>
<dbReference type="Gene3D" id="1.10.10.2910">
    <property type="match status" value="1"/>
</dbReference>
<dbReference type="Gene3D" id="1.10.260.40">
    <property type="entry name" value="lambda repressor-like DNA-binding domains"/>
    <property type="match status" value="1"/>
</dbReference>
<name>A0A4Q7LGD5_9BURK</name>
<evidence type="ECO:0000259" key="2">
    <source>
        <dbReference type="PROSITE" id="PS50943"/>
    </source>
</evidence>
<accession>A0A4Q7LGD5</accession>
<gene>
    <name evidence="3" type="ORF">EV685_2778</name>
</gene>
<dbReference type="InterPro" id="IPR010359">
    <property type="entry name" value="IrrE_HExxH"/>
</dbReference>
<dbReference type="Pfam" id="PF06114">
    <property type="entry name" value="Peptidase_M78"/>
    <property type="match status" value="1"/>
</dbReference>
<organism evidence="3 4">
    <name type="scientific">Sphaerotilus mobilis</name>
    <dbReference type="NCBI Taxonomy" id="47994"/>
    <lineage>
        <taxon>Bacteria</taxon>
        <taxon>Pseudomonadati</taxon>
        <taxon>Pseudomonadota</taxon>
        <taxon>Betaproteobacteria</taxon>
        <taxon>Burkholderiales</taxon>
        <taxon>Sphaerotilaceae</taxon>
        <taxon>Sphaerotilus</taxon>
    </lineage>
</organism>
<proteinExistence type="inferred from homology"/>
<dbReference type="Proteomes" id="UP000293433">
    <property type="component" value="Unassembled WGS sequence"/>
</dbReference>
<reference evidence="3 4" key="1">
    <citation type="submission" date="2019-02" db="EMBL/GenBank/DDBJ databases">
        <title>Genomic Encyclopedia of Type Strains, Phase IV (KMG-IV): sequencing the most valuable type-strain genomes for metagenomic binning, comparative biology and taxonomic classification.</title>
        <authorList>
            <person name="Goeker M."/>
        </authorList>
    </citation>
    <scope>NUCLEOTIDE SEQUENCE [LARGE SCALE GENOMIC DNA]</scope>
    <source>
        <strain evidence="3 4">DSM 10617</strain>
    </source>
</reference>
<comment type="caution">
    <text evidence="3">The sequence shown here is derived from an EMBL/GenBank/DDBJ whole genome shotgun (WGS) entry which is preliminary data.</text>
</comment>
<dbReference type="EMBL" id="SGWV01000010">
    <property type="protein sequence ID" value="RZS53152.1"/>
    <property type="molecule type" value="Genomic_DNA"/>
</dbReference>
<evidence type="ECO:0000313" key="3">
    <source>
        <dbReference type="EMBL" id="RZS53152.1"/>
    </source>
</evidence>
<evidence type="ECO:0000256" key="1">
    <source>
        <dbReference type="ARBA" id="ARBA00007227"/>
    </source>
</evidence>
<dbReference type="InterPro" id="IPR010982">
    <property type="entry name" value="Lambda_DNA-bd_dom_sf"/>
</dbReference>
<dbReference type="PANTHER" id="PTHR43236:SF2">
    <property type="entry name" value="BLL0069 PROTEIN"/>
    <property type="match status" value="1"/>
</dbReference>